<dbReference type="RefSeq" id="WP_140959597.1">
    <property type="nucleotide sequence ID" value="NZ_VEVQ02000001.1"/>
</dbReference>
<feature type="signal peptide" evidence="1">
    <location>
        <begin position="1"/>
        <end position="23"/>
    </location>
</feature>
<comment type="caution">
    <text evidence="2">The sequence shown here is derived from an EMBL/GenBank/DDBJ whole genome shotgun (WGS) entry which is preliminary data.</text>
</comment>
<dbReference type="PROSITE" id="PS51257">
    <property type="entry name" value="PROKAR_LIPOPROTEIN"/>
    <property type="match status" value="1"/>
</dbReference>
<sequence>MKKCNLFIVLLIAVLAISCSSDNDNTIDIQSNTGELIVNGQTYSLTKGFLIPNYTGTDPNYDQRRFYFILTNGDVTLNNNEFVYSNNITQLIDFNMYTSVQNLGAIENTTYPVRDYTDFNFNSDIAYIDHSGVNTNVIIQNNQYVSSDEVSTNDLTGQATMVQNNGIYTITFSYSNAQYSISGNYTGTLTDLNFQY</sequence>
<reference evidence="2 3" key="2">
    <citation type="submission" date="2019-05" db="EMBL/GenBank/DDBJ databases">
        <authorList>
            <person name="Lianzixin W."/>
        </authorList>
    </citation>
    <scope>NUCLEOTIDE SEQUENCE [LARGE SCALE GENOMIC DNA]</scope>
    <source>
        <strain evidence="2 3">EC11</strain>
    </source>
</reference>
<dbReference type="EMBL" id="VEVQ02000001">
    <property type="protein sequence ID" value="NHN24487.1"/>
    <property type="molecule type" value="Genomic_DNA"/>
</dbReference>
<protein>
    <recommendedName>
        <fullName evidence="4">DUF4397 domain-containing protein</fullName>
    </recommendedName>
</protein>
<evidence type="ECO:0000256" key="1">
    <source>
        <dbReference type="SAM" id="SignalP"/>
    </source>
</evidence>
<reference evidence="3" key="1">
    <citation type="submission" date="2019-05" db="EMBL/GenBank/DDBJ databases">
        <title>Flavobacterium profundi sp. nov., isolated from a deep-sea seamount.</title>
        <authorList>
            <person name="Zhang D.-C."/>
        </authorList>
    </citation>
    <scope>NUCLEOTIDE SEQUENCE [LARGE SCALE GENOMIC DNA]</scope>
    <source>
        <strain evidence="3">EC11</strain>
    </source>
</reference>
<evidence type="ECO:0000313" key="2">
    <source>
        <dbReference type="EMBL" id="NHN24487.1"/>
    </source>
</evidence>
<name>A0ABX0IKZ6_9FLAO</name>
<reference evidence="2 3" key="3">
    <citation type="submission" date="2020-02" db="EMBL/GenBank/DDBJ databases">
        <title>Flavobacterium profundi sp. nov., isolated from a deep-sea seamount.</title>
        <authorList>
            <person name="Zhang D.-C."/>
        </authorList>
    </citation>
    <scope>NUCLEOTIDE SEQUENCE [LARGE SCALE GENOMIC DNA]</scope>
    <source>
        <strain evidence="2 3">EC11</strain>
    </source>
</reference>
<feature type="chain" id="PRO_5046639022" description="DUF4397 domain-containing protein" evidence="1">
    <location>
        <begin position="24"/>
        <end position="196"/>
    </location>
</feature>
<dbReference type="Proteomes" id="UP000817854">
    <property type="component" value="Unassembled WGS sequence"/>
</dbReference>
<accession>A0ABX0IKZ6</accession>
<keyword evidence="3" id="KW-1185">Reference proteome</keyword>
<proteinExistence type="predicted"/>
<organism evidence="2 3">
    <name type="scientific">Flavobacterium jejuense</name>
    <dbReference type="NCBI Taxonomy" id="1544455"/>
    <lineage>
        <taxon>Bacteria</taxon>
        <taxon>Pseudomonadati</taxon>
        <taxon>Bacteroidota</taxon>
        <taxon>Flavobacteriia</taxon>
        <taxon>Flavobacteriales</taxon>
        <taxon>Flavobacteriaceae</taxon>
        <taxon>Flavobacterium</taxon>
    </lineage>
</organism>
<gene>
    <name evidence="2" type="ORF">FIA58_002260</name>
</gene>
<keyword evidence="1" id="KW-0732">Signal</keyword>
<evidence type="ECO:0008006" key="4">
    <source>
        <dbReference type="Google" id="ProtNLM"/>
    </source>
</evidence>
<evidence type="ECO:0000313" key="3">
    <source>
        <dbReference type="Proteomes" id="UP000817854"/>
    </source>
</evidence>